<gene>
    <name evidence="4" type="ordered locus">Pedsa_0856</name>
</gene>
<evidence type="ECO:0000313" key="5">
    <source>
        <dbReference type="Proteomes" id="UP000000310"/>
    </source>
</evidence>
<evidence type="ECO:0000313" key="4">
    <source>
        <dbReference type="EMBL" id="ADY51428.1"/>
    </source>
</evidence>
<keyword evidence="1" id="KW-0677">Repeat</keyword>
<keyword evidence="2 3" id="KW-0040">ANK repeat</keyword>
<dbReference type="Pfam" id="PF00023">
    <property type="entry name" value="Ank"/>
    <property type="match status" value="1"/>
</dbReference>
<keyword evidence="5" id="KW-1185">Reference proteome</keyword>
<evidence type="ECO:0000256" key="3">
    <source>
        <dbReference type="PROSITE-ProRule" id="PRU00023"/>
    </source>
</evidence>
<dbReference type="RefSeq" id="WP_013631928.1">
    <property type="nucleotide sequence ID" value="NC_015177.1"/>
</dbReference>
<dbReference type="InterPro" id="IPR002110">
    <property type="entry name" value="Ankyrin_rpt"/>
</dbReference>
<dbReference type="HOGENOM" id="CLU_000134_18_1_10"/>
<dbReference type="OrthoDB" id="5657095at2"/>
<reference evidence="4 5" key="1">
    <citation type="journal article" date="2011" name="Stand. Genomic Sci.">
        <title>Complete genome sequence of the gliding, heparinolytic Pedobacter saltans type strain (113).</title>
        <authorList>
            <person name="Liolios K."/>
            <person name="Sikorski J."/>
            <person name="Lu M."/>
            <person name="Nolan M."/>
            <person name="Lapidus A."/>
            <person name="Lucas S."/>
            <person name="Hammon N."/>
            <person name="Deshpande S."/>
            <person name="Cheng J.F."/>
            <person name="Tapia R."/>
            <person name="Han C."/>
            <person name="Goodwin L."/>
            <person name="Pitluck S."/>
            <person name="Huntemann M."/>
            <person name="Ivanova N."/>
            <person name="Pagani I."/>
            <person name="Mavromatis K."/>
            <person name="Ovchinikova G."/>
            <person name="Pati A."/>
            <person name="Chen A."/>
            <person name="Palaniappan K."/>
            <person name="Land M."/>
            <person name="Hauser L."/>
            <person name="Brambilla E.M."/>
            <person name="Kotsyurbenko O."/>
            <person name="Rohde M."/>
            <person name="Tindall B.J."/>
            <person name="Abt B."/>
            <person name="Goker M."/>
            <person name="Detter J.C."/>
            <person name="Woyke T."/>
            <person name="Bristow J."/>
            <person name="Eisen J.A."/>
            <person name="Markowitz V."/>
            <person name="Hugenholtz P."/>
            <person name="Klenk H.P."/>
            <person name="Kyrpides N.C."/>
        </authorList>
    </citation>
    <scope>NUCLEOTIDE SEQUENCE [LARGE SCALE GENOMIC DNA]</scope>
    <source>
        <strain evidence="5">ATCC 51119 / DSM 12145 / JCM 21818 / LMG 10337 / NBRC 100064 / NCIMB 13643</strain>
    </source>
</reference>
<protein>
    <submittedName>
        <fullName evidence="4">Ankyrin</fullName>
    </submittedName>
</protein>
<organism evidence="4 5">
    <name type="scientific">Pseudopedobacter saltans (strain ATCC 51119 / DSM 12145 / JCM 21818 / CCUG 39354 / LMG 10337 / NBRC 100064 / NCIMB 13643)</name>
    <name type="common">Pedobacter saltans</name>
    <dbReference type="NCBI Taxonomy" id="762903"/>
    <lineage>
        <taxon>Bacteria</taxon>
        <taxon>Pseudomonadati</taxon>
        <taxon>Bacteroidota</taxon>
        <taxon>Sphingobacteriia</taxon>
        <taxon>Sphingobacteriales</taxon>
        <taxon>Sphingobacteriaceae</taxon>
        <taxon>Pseudopedobacter</taxon>
    </lineage>
</organism>
<dbReference type="STRING" id="762903.Pedsa_0856"/>
<sequence>MPYNQLEQLIAEADVDSIKAFIASHPEALKVNTSFNVSPLILSCYYGKHKITELLTQAKTEVDFFEACSANKFEEVAHYIYNNPEIVNQYYDNGYTGLGLASHFGNEEISRYLVLKGADVNLPSDNEFRVFPLHSAIAGNFNNISKMLIENGARVNISQKAGITPLHSAAKNGNIELIILLLEKGASVDAKNEDGKKPADLARENGFLEIAEILS</sequence>
<dbReference type="PROSITE" id="PS50088">
    <property type="entry name" value="ANK_REPEAT"/>
    <property type="match status" value="3"/>
</dbReference>
<dbReference type="PANTHER" id="PTHR24171">
    <property type="entry name" value="ANKYRIN REPEAT DOMAIN-CONTAINING PROTEIN 39-RELATED"/>
    <property type="match status" value="1"/>
</dbReference>
<feature type="repeat" description="ANK" evidence="3">
    <location>
        <begin position="161"/>
        <end position="193"/>
    </location>
</feature>
<name>F0S9S2_PSESL</name>
<evidence type="ECO:0000256" key="2">
    <source>
        <dbReference type="ARBA" id="ARBA00023043"/>
    </source>
</evidence>
<dbReference type="Gene3D" id="1.25.40.20">
    <property type="entry name" value="Ankyrin repeat-containing domain"/>
    <property type="match status" value="1"/>
</dbReference>
<dbReference type="SUPFAM" id="SSF48403">
    <property type="entry name" value="Ankyrin repeat"/>
    <property type="match status" value="1"/>
</dbReference>
<dbReference type="PROSITE" id="PS50297">
    <property type="entry name" value="ANK_REP_REGION"/>
    <property type="match status" value="2"/>
</dbReference>
<dbReference type="SMART" id="SM00248">
    <property type="entry name" value="ANK"/>
    <property type="match status" value="4"/>
</dbReference>
<dbReference type="Pfam" id="PF13857">
    <property type="entry name" value="Ank_5"/>
    <property type="match status" value="1"/>
</dbReference>
<dbReference type="AlphaFoldDB" id="F0S9S2"/>
<feature type="repeat" description="ANK" evidence="3">
    <location>
        <begin position="132"/>
        <end position="160"/>
    </location>
</feature>
<dbReference type="PANTHER" id="PTHR24171:SF9">
    <property type="entry name" value="ANKYRIN REPEAT DOMAIN-CONTAINING PROTEIN 39"/>
    <property type="match status" value="1"/>
</dbReference>
<reference evidence="5" key="2">
    <citation type="submission" date="2011-02" db="EMBL/GenBank/DDBJ databases">
        <title>The complete genome of Pedobacter saltans DSM 12145.</title>
        <authorList>
            <consortium name="US DOE Joint Genome Institute (JGI-PGF)"/>
            <person name="Lucas S."/>
            <person name="Copeland A."/>
            <person name="Lapidus A."/>
            <person name="Bruce D."/>
            <person name="Goodwin L."/>
            <person name="Pitluck S."/>
            <person name="Kyrpides N."/>
            <person name="Mavromatis K."/>
            <person name="Pagani I."/>
            <person name="Ivanova N."/>
            <person name="Ovchinnikova G."/>
            <person name="Lu M."/>
            <person name="Detter J.C."/>
            <person name="Han C."/>
            <person name="Land M."/>
            <person name="Hauser L."/>
            <person name="Markowitz V."/>
            <person name="Cheng J.-F."/>
            <person name="Hugenholtz P."/>
            <person name="Woyke T."/>
            <person name="Wu D."/>
            <person name="Tindall B."/>
            <person name="Pomrenke H.G."/>
            <person name="Brambilla E."/>
            <person name="Klenk H.-P."/>
            <person name="Eisen J.A."/>
        </authorList>
    </citation>
    <scope>NUCLEOTIDE SEQUENCE [LARGE SCALE GENOMIC DNA]</scope>
    <source>
        <strain evidence="5">ATCC 51119 / DSM 12145 / JCM 21818 / LMG 10337 / NBRC 100064 / NCIMB 13643</strain>
    </source>
</reference>
<proteinExistence type="predicted"/>
<dbReference type="eggNOG" id="COG0666">
    <property type="taxonomic scope" value="Bacteria"/>
</dbReference>
<accession>F0S9S2</accession>
<dbReference type="EMBL" id="CP002545">
    <property type="protein sequence ID" value="ADY51428.1"/>
    <property type="molecule type" value="Genomic_DNA"/>
</dbReference>
<evidence type="ECO:0000256" key="1">
    <source>
        <dbReference type="ARBA" id="ARBA00022737"/>
    </source>
</evidence>
<dbReference type="KEGG" id="psn:Pedsa_0856"/>
<feature type="repeat" description="ANK" evidence="3">
    <location>
        <begin position="93"/>
        <end position="125"/>
    </location>
</feature>
<dbReference type="InterPro" id="IPR036770">
    <property type="entry name" value="Ankyrin_rpt-contain_sf"/>
</dbReference>
<dbReference type="Proteomes" id="UP000000310">
    <property type="component" value="Chromosome"/>
</dbReference>